<dbReference type="AlphaFoldDB" id="A0A7J8IBP5"/>
<dbReference type="PANTHER" id="PTHR19423:SF8">
    <property type="entry name" value="SH3 DOMAIN-BINDING PROTEIN 5-LIKE"/>
    <property type="match status" value="1"/>
</dbReference>
<comment type="caution">
    <text evidence="7">The sequence shown here is derived from an EMBL/GenBank/DDBJ whole genome shotgun (WGS) entry which is preliminary data.</text>
</comment>
<reference evidence="7 8" key="1">
    <citation type="journal article" date="2020" name="Nature">
        <title>Six reference-quality genomes reveal evolution of bat adaptations.</title>
        <authorList>
            <person name="Jebb D."/>
            <person name="Huang Z."/>
            <person name="Pippel M."/>
            <person name="Hughes G.M."/>
            <person name="Lavrichenko K."/>
            <person name="Devanna P."/>
            <person name="Winkler S."/>
            <person name="Jermiin L.S."/>
            <person name="Skirmuntt E.C."/>
            <person name="Katzourakis A."/>
            <person name="Burkitt-Gray L."/>
            <person name="Ray D.A."/>
            <person name="Sullivan K.A.M."/>
            <person name="Roscito J.G."/>
            <person name="Kirilenko B.M."/>
            <person name="Davalos L.M."/>
            <person name="Corthals A.P."/>
            <person name="Power M.L."/>
            <person name="Jones G."/>
            <person name="Ransome R.D."/>
            <person name="Dechmann D.K.N."/>
            <person name="Locatelli A.G."/>
            <person name="Puechmaille S.J."/>
            <person name="Fedrigo O."/>
            <person name="Jarvis E.D."/>
            <person name="Hiller M."/>
            <person name="Vernes S.C."/>
            <person name="Myers E.W."/>
            <person name="Teeling E.C."/>
        </authorList>
    </citation>
    <scope>NUCLEOTIDE SEQUENCE [LARGE SCALE GENOMIC DNA]</scope>
    <source>
        <strain evidence="7">MMolMol1</strain>
        <tissue evidence="7">Muscle</tissue>
    </source>
</reference>
<dbReference type="Proteomes" id="UP000550707">
    <property type="component" value="Unassembled WGS sequence"/>
</dbReference>
<evidence type="ECO:0000256" key="6">
    <source>
        <dbReference type="SAM" id="MobiDB-lite"/>
    </source>
</evidence>
<dbReference type="PANTHER" id="PTHR19423">
    <property type="entry name" value="SH3 DOMAIN-BINDING PROTEIN 5"/>
    <property type="match status" value="1"/>
</dbReference>
<dbReference type="InterPro" id="IPR007940">
    <property type="entry name" value="SH3BP5"/>
</dbReference>
<accession>A0A7J8IBP5</accession>
<comment type="subunit">
    <text evidence="4">Interacts with GDP-bound and nucleotide-free forms of RAB11A.</text>
</comment>
<keyword evidence="2 4" id="KW-0344">Guanine-nucleotide releasing factor</keyword>
<dbReference type="GO" id="GO:0004860">
    <property type="term" value="F:protein kinase inhibitor activity"/>
    <property type="evidence" value="ECO:0007669"/>
    <property type="project" value="TreeGrafter"/>
</dbReference>
<evidence type="ECO:0000313" key="8">
    <source>
        <dbReference type="Proteomes" id="UP000550707"/>
    </source>
</evidence>
<evidence type="ECO:0000256" key="2">
    <source>
        <dbReference type="ARBA" id="ARBA00022658"/>
    </source>
</evidence>
<dbReference type="GO" id="GO:0005085">
    <property type="term" value="F:guanyl-nucleotide exchange factor activity"/>
    <property type="evidence" value="ECO:0007669"/>
    <property type="project" value="UniProtKB-UniRule"/>
</dbReference>
<gene>
    <name evidence="7" type="ORF">HJG59_016448</name>
</gene>
<evidence type="ECO:0000256" key="5">
    <source>
        <dbReference type="SAM" id="Coils"/>
    </source>
</evidence>
<keyword evidence="4" id="KW-0963">Cytoplasm</keyword>
<comment type="domain">
    <text evidence="4">The N-terminal half of the protein mediates interaction with RAB11A and functions as guanine nucleotide exchange factor. Four long alpha-helices (interrupted by a central kink) assemble into coiled coils, giving rise to a 'V' shape.</text>
</comment>
<dbReference type="EMBL" id="JACASF010000004">
    <property type="protein sequence ID" value="KAF6481993.1"/>
    <property type="molecule type" value="Genomic_DNA"/>
</dbReference>
<dbReference type="GO" id="GO:0005737">
    <property type="term" value="C:cytoplasm"/>
    <property type="evidence" value="ECO:0007669"/>
    <property type="project" value="UniProtKB-SubCell"/>
</dbReference>
<sequence length="110" mass="12670">MAELRQVPGGRETPQGELQPEVVEDKVPRSPVTEEPQGDESNSSEAKLSPVEEEELDPRIQEELEHLNQASEEINQVELQLDVSNHLFSLPNTFTFSEWYVYLKTYPERM</sequence>
<evidence type="ECO:0000256" key="1">
    <source>
        <dbReference type="ARBA" id="ARBA00007796"/>
    </source>
</evidence>
<feature type="region of interest" description="Disordered" evidence="6">
    <location>
        <begin position="1"/>
        <end position="57"/>
    </location>
</feature>
<name>A0A7J8IBP5_MOLMO</name>
<keyword evidence="3 4" id="KW-0175">Coiled coil</keyword>
<protein>
    <recommendedName>
        <fullName evidence="4">SH3 domain-binding protein 5</fullName>
        <shortName evidence="4">SH3BP-5</shortName>
    </recommendedName>
</protein>
<evidence type="ECO:0000256" key="3">
    <source>
        <dbReference type="ARBA" id="ARBA00023054"/>
    </source>
</evidence>
<comment type="function">
    <text evidence="4">Functions as guanine nucleotide exchange factor (GEF) for RAB11A.</text>
</comment>
<dbReference type="Pfam" id="PF05276">
    <property type="entry name" value="SH3BP5"/>
    <property type="match status" value="1"/>
</dbReference>
<comment type="subcellular location">
    <subcellularLocation>
        <location evidence="4">Cytoplasm</location>
    </subcellularLocation>
    <text evidence="4">Colocalizes with RAB11A on cytoplasmic vesicle membranes.</text>
</comment>
<feature type="coiled-coil region" evidence="5">
    <location>
        <begin position="60"/>
        <end position="87"/>
    </location>
</feature>
<dbReference type="GO" id="GO:0035556">
    <property type="term" value="P:intracellular signal transduction"/>
    <property type="evidence" value="ECO:0007669"/>
    <property type="project" value="UniProtKB-UniRule"/>
</dbReference>
<proteinExistence type="inferred from homology"/>
<evidence type="ECO:0000313" key="7">
    <source>
        <dbReference type="EMBL" id="KAF6481993.1"/>
    </source>
</evidence>
<comment type="similarity">
    <text evidence="1 4">Belongs to the SH3BP5 family.</text>
</comment>
<keyword evidence="8" id="KW-1185">Reference proteome</keyword>
<evidence type="ECO:0000256" key="4">
    <source>
        <dbReference type="RuleBase" id="RU369054"/>
    </source>
</evidence>
<organism evidence="7 8">
    <name type="scientific">Molossus molossus</name>
    <name type="common">Pallas' mastiff bat</name>
    <name type="synonym">Vespertilio molossus</name>
    <dbReference type="NCBI Taxonomy" id="27622"/>
    <lineage>
        <taxon>Eukaryota</taxon>
        <taxon>Metazoa</taxon>
        <taxon>Chordata</taxon>
        <taxon>Craniata</taxon>
        <taxon>Vertebrata</taxon>
        <taxon>Euteleostomi</taxon>
        <taxon>Mammalia</taxon>
        <taxon>Eutheria</taxon>
        <taxon>Laurasiatheria</taxon>
        <taxon>Chiroptera</taxon>
        <taxon>Yangochiroptera</taxon>
        <taxon>Molossidae</taxon>
        <taxon>Molossus</taxon>
    </lineage>
</organism>
<dbReference type="GO" id="GO:0017124">
    <property type="term" value="F:SH3 domain binding"/>
    <property type="evidence" value="ECO:0007669"/>
    <property type="project" value="UniProtKB-UniRule"/>
</dbReference>